<protein>
    <submittedName>
        <fullName evidence="2">Uncharacterized protein</fullName>
    </submittedName>
</protein>
<keyword evidence="3" id="KW-1185">Reference proteome</keyword>
<proteinExistence type="predicted"/>
<comment type="caution">
    <text evidence="2">The sequence shown here is derived from an EMBL/GenBank/DDBJ whole genome shotgun (WGS) entry which is preliminary data.</text>
</comment>
<evidence type="ECO:0000313" key="3">
    <source>
        <dbReference type="Proteomes" id="UP001280121"/>
    </source>
</evidence>
<dbReference type="EMBL" id="JANJYI010000003">
    <property type="protein sequence ID" value="KAK2655302.1"/>
    <property type="molecule type" value="Genomic_DNA"/>
</dbReference>
<gene>
    <name evidence="2" type="ORF">Ddye_008354</name>
</gene>
<sequence>MYNDMNNEQINGQNFGPIHEVDDESNLHPVNNTADEEPIHIERRARRVHRCSSSAVEIARTSEVRPNVTEGDSDNAITKDVAIIMDKAARAYTELEYNRYMEELRNLHPNAYDYVLDTGPYKLSRVHCPNRRYIVMTTNAVKCINSWLKFARQLPMLTLAEFIRNMKQHWFHDRHIAAQSMHYQ</sequence>
<feature type="region of interest" description="Disordered" evidence="1">
    <location>
        <begin position="1"/>
        <end position="41"/>
    </location>
</feature>
<feature type="compositionally biased region" description="Polar residues" evidence="1">
    <location>
        <begin position="1"/>
        <end position="14"/>
    </location>
</feature>
<evidence type="ECO:0000256" key="1">
    <source>
        <dbReference type="SAM" id="MobiDB-lite"/>
    </source>
</evidence>
<organism evidence="2 3">
    <name type="scientific">Dipteronia dyeriana</name>
    <dbReference type="NCBI Taxonomy" id="168575"/>
    <lineage>
        <taxon>Eukaryota</taxon>
        <taxon>Viridiplantae</taxon>
        <taxon>Streptophyta</taxon>
        <taxon>Embryophyta</taxon>
        <taxon>Tracheophyta</taxon>
        <taxon>Spermatophyta</taxon>
        <taxon>Magnoliopsida</taxon>
        <taxon>eudicotyledons</taxon>
        <taxon>Gunneridae</taxon>
        <taxon>Pentapetalae</taxon>
        <taxon>rosids</taxon>
        <taxon>malvids</taxon>
        <taxon>Sapindales</taxon>
        <taxon>Sapindaceae</taxon>
        <taxon>Hippocastanoideae</taxon>
        <taxon>Acereae</taxon>
        <taxon>Dipteronia</taxon>
    </lineage>
</organism>
<dbReference type="Proteomes" id="UP001280121">
    <property type="component" value="Unassembled WGS sequence"/>
</dbReference>
<evidence type="ECO:0000313" key="2">
    <source>
        <dbReference type="EMBL" id="KAK2655302.1"/>
    </source>
</evidence>
<reference evidence="2" key="1">
    <citation type="journal article" date="2023" name="Plant J.">
        <title>Genome sequences and population genomics provide insights into the demographic history, inbreeding, and mutation load of two 'living fossil' tree species of Dipteronia.</title>
        <authorList>
            <person name="Feng Y."/>
            <person name="Comes H.P."/>
            <person name="Chen J."/>
            <person name="Zhu S."/>
            <person name="Lu R."/>
            <person name="Zhang X."/>
            <person name="Li P."/>
            <person name="Qiu J."/>
            <person name="Olsen K.M."/>
            <person name="Qiu Y."/>
        </authorList>
    </citation>
    <scope>NUCLEOTIDE SEQUENCE</scope>
    <source>
        <strain evidence="2">KIB01</strain>
    </source>
</reference>
<accession>A0AAE0CL88</accession>
<dbReference type="AlphaFoldDB" id="A0AAE0CL88"/>
<name>A0AAE0CL88_9ROSI</name>